<gene>
    <name evidence="2" type="ORF">EDC28_1028</name>
</gene>
<dbReference type="RefSeq" id="WP_123420602.1">
    <property type="nucleotide sequence ID" value="NZ_RJUL01000002.1"/>
</dbReference>
<dbReference type="EMBL" id="RJUL01000002">
    <property type="protein sequence ID" value="ROQ29644.1"/>
    <property type="molecule type" value="Genomic_DNA"/>
</dbReference>
<proteinExistence type="predicted"/>
<reference evidence="2 3" key="1">
    <citation type="submission" date="2018-11" db="EMBL/GenBank/DDBJ databases">
        <title>Genomic Encyclopedia of Type Strains, Phase IV (KMG-IV): sequencing the most valuable type-strain genomes for metagenomic binning, comparative biology and taxonomic classification.</title>
        <authorList>
            <person name="Goeker M."/>
        </authorList>
    </citation>
    <scope>NUCLEOTIDE SEQUENCE [LARGE SCALE GENOMIC DNA]</scope>
    <source>
        <strain evidence="2 3">DSM 21945</strain>
    </source>
</reference>
<dbReference type="InterPro" id="IPR000182">
    <property type="entry name" value="GNAT_dom"/>
</dbReference>
<dbReference type="Gene3D" id="3.40.630.30">
    <property type="match status" value="1"/>
</dbReference>
<feature type="domain" description="N-acetyltransferase" evidence="1">
    <location>
        <begin position="9"/>
        <end position="167"/>
    </location>
</feature>
<dbReference type="SUPFAM" id="SSF55729">
    <property type="entry name" value="Acyl-CoA N-acyltransferases (Nat)"/>
    <property type="match status" value="1"/>
</dbReference>
<dbReference type="STRING" id="584787.GCA_001247655_02425"/>
<dbReference type="PANTHER" id="PTHR43792">
    <property type="entry name" value="GNAT FAMILY, PUTATIVE (AFU_ORTHOLOGUE AFUA_3G00765)-RELATED-RELATED"/>
    <property type="match status" value="1"/>
</dbReference>
<dbReference type="PROSITE" id="PS51186">
    <property type="entry name" value="GNAT"/>
    <property type="match status" value="1"/>
</dbReference>
<sequence>MPLISTARLYLREVAPTDAAFLLGLLNEPGWLENIGDRGVRDIKGALNYIEQVPLASYRAHGFGLYLVCLQDATPIGLCGLIQRDYLDCPDLGYALSSPYWGKGYGEEAALAVLALARQKGIATVKAITSQHNVASAKLLEKIGFSEVAPVTPPGSDSPLRCFCRAQATA</sequence>
<organism evidence="2 3">
    <name type="scientific">Gallaecimonas pentaromativorans</name>
    <dbReference type="NCBI Taxonomy" id="584787"/>
    <lineage>
        <taxon>Bacteria</taxon>
        <taxon>Pseudomonadati</taxon>
        <taxon>Pseudomonadota</taxon>
        <taxon>Gammaproteobacteria</taxon>
        <taxon>Enterobacterales</taxon>
        <taxon>Gallaecimonadaceae</taxon>
        <taxon>Gallaecimonas</taxon>
    </lineage>
</organism>
<evidence type="ECO:0000259" key="1">
    <source>
        <dbReference type="PROSITE" id="PS51186"/>
    </source>
</evidence>
<dbReference type="InterPro" id="IPR016181">
    <property type="entry name" value="Acyl_CoA_acyltransferase"/>
</dbReference>
<dbReference type="AlphaFoldDB" id="A0A3N1PCG9"/>
<comment type="caution">
    <text evidence="2">The sequence shown here is derived from an EMBL/GenBank/DDBJ whole genome shotgun (WGS) entry which is preliminary data.</text>
</comment>
<evidence type="ECO:0000313" key="3">
    <source>
        <dbReference type="Proteomes" id="UP000268033"/>
    </source>
</evidence>
<dbReference type="InterPro" id="IPR051531">
    <property type="entry name" value="N-acetyltransferase"/>
</dbReference>
<dbReference type="Proteomes" id="UP000268033">
    <property type="component" value="Unassembled WGS sequence"/>
</dbReference>
<evidence type="ECO:0000313" key="2">
    <source>
        <dbReference type="EMBL" id="ROQ29644.1"/>
    </source>
</evidence>
<keyword evidence="2" id="KW-0808">Transferase</keyword>
<protein>
    <submittedName>
        <fullName evidence="2">RimJ/RimL family protein N-acetyltransferase</fullName>
    </submittedName>
</protein>
<dbReference type="GO" id="GO:0016747">
    <property type="term" value="F:acyltransferase activity, transferring groups other than amino-acyl groups"/>
    <property type="evidence" value="ECO:0007669"/>
    <property type="project" value="InterPro"/>
</dbReference>
<accession>A0A3N1PCG9</accession>
<dbReference type="Pfam" id="PF13302">
    <property type="entry name" value="Acetyltransf_3"/>
    <property type="match status" value="1"/>
</dbReference>
<keyword evidence="3" id="KW-1185">Reference proteome</keyword>
<name>A0A3N1PCG9_9GAMM</name>
<dbReference type="PANTHER" id="PTHR43792:SF1">
    <property type="entry name" value="N-ACETYLTRANSFERASE DOMAIN-CONTAINING PROTEIN"/>
    <property type="match status" value="1"/>
</dbReference>